<name>A0A4Y5TV62_9CAUD</name>
<protein>
    <submittedName>
        <fullName evidence="1">Uncharacterized protein</fullName>
    </submittedName>
</protein>
<dbReference type="Proteomes" id="UP000318470">
    <property type="component" value="Segment"/>
</dbReference>
<dbReference type="EMBL" id="MK795384">
    <property type="protein sequence ID" value="QDB73252.1"/>
    <property type="molecule type" value="Genomic_DNA"/>
</dbReference>
<evidence type="ECO:0000313" key="1">
    <source>
        <dbReference type="EMBL" id="QDB73252.1"/>
    </source>
</evidence>
<keyword evidence="2" id="KW-1185">Reference proteome</keyword>
<dbReference type="KEGG" id="vg:55616089"/>
<organism evidence="1 2">
    <name type="scientific">Vibrio phage VAP7</name>
    <dbReference type="NCBI Taxonomy" id="2584487"/>
    <lineage>
        <taxon>Viruses</taxon>
        <taxon>Duplodnaviria</taxon>
        <taxon>Heunggongvirae</taxon>
        <taxon>Uroviricota</taxon>
        <taxon>Caudoviricetes</taxon>
        <taxon>Pantevenvirales</taxon>
        <taxon>Ackermannviridae</taxon>
        <taxon>Vapseptimavirus</taxon>
        <taxon>Vapseptimavirus VAP7</taxon>
    </lineage>
</organism>
<dbReference type="GeneID" id="55616089"/>
<proteinExistence type="predicted"/>
<evidence type="ECO:0000313" key="2">
    <source>
        <dbReference type="Proteomes" id="UP000318470"/>
    </source>
</evidence>
<accession>A0A4Y5TV62</accession>
<dbReference type="RefSeq" id="YP_009845726.1">
    <property type="nucleotide sequence ID" value="NC_048765.1"/>
</dbReference>
<reference evidence="1 2" key="1">
    <citation type="submission" date="2019-04" db="EMBL/GenBank/DDBJ databases">
        <authorList>
            <person name="Gao M."/>
            <person name="Bai C."/>
            <person name="Tong Y."/>
            <person name="Xu X."/>
        </authorList>
    </citation>
    <scope>NUCLEOTIDE SEQUENCE [LARGE SCALE GENOMIC DNA]</scope>
    <source>
        <strain evidence="1 2">Vibrio alginolyticus VA1</strain>
    </source>
</reference>
<sequence length="97" mass="10997">MAATNFEDGKHLILMDGTSLRISGQYFDIDEPNDAVENAITEFNEANGEKVLYAYDAEFDYYFMAVSADDYEVATPEFDNLHARLGAFLTLNHIIFE</sequence>